<keyword evidence="2 9" id="KW-1003">Cell membrane</keyword>
<dbReference type="GO" id="GO:0005886">
    <property type="term" value="C:plasma membrane"/>
    <property type="evidence" value="ECO:0007669"/>
    <property type="project" value="UniProtKB-SubCell"/>
</dbReference>
<dbReference type="PANTHER" id="PTHR30607">
    <property type="entry name" value="POTASSIUM-TRANSPORTING ATPASE A CHAIN"/>
    <property type="match status" value="1"/>
</dbReference>
<protein>
    <recommendedName>
        <fullName evidence="9">Potassium-transporting ATPase potassium-binding subunit</fullName>
    </recommendedName>
    <alternativeName>
        <fullName evidence="9">ATP phosphohydrolase [potassium-transporting] A chain</fullName>
    </alternativeName>
    <alternativeName>
        <fullName evidence="9">Potassium-binding and translocating subunit A</fullName>
    </alternativeName>
    <alternativeName>
        <fullName evidence="9">Potassium-translocating ATPase A chain</fullName>
    </alternativeName>
</protein>
<evidence type="ECO:0000256" key="3">
    <source>
        <dbReference type="ARBA" id="ARBA00022538"/>
    </source>
</evidence>
<dbReference type="PANTHER" id="PTHR30607:SF2">
    <property type="entry name" value="POTASSIUM-TRANSPORTING ATPASE POTASSIUM-BINDING SUBUNIT"/>
    <property type="match status" value="1"/>
</dbReference>
<dbReference type="HAMAP" id="MF_00275">
    <property type="entry name" value="KdpA"/>
    <property type="match status" value="1"/>
</dbReference>
<evidence type="ECO:0000256" key="6">
    <source>
        <dbReference type="ARBA" id="ARBA00022989"/>
    </source>
</evidence>
<keyword evidence="11" id="KW-1185">Reference proteome</keyword>
<evidence type="ECO:0000256" key="5">
    <source>
        <dbReference type="ARBA" id="ARBA00022958"/>
    </source>
</evidence>
<name>C6I018_9BACT</name>
<evidence type="ECO:0000256" key="2">
    <source>
        <dbReference type="ARBA" id="ARBA00022475"/>
    </source>
</evidence>
<gene>
    <name evidence="9" type="primary">kdpA</name>
    <name evidence="10" type="ORF">UBAL3_95450019</name>
</gene>
<organism evidence="10 11">
    <name type="scientific">Leptospirillum ferrodiazotrophum</name>
    <dbReference type="NCBI Taxonomy" id="412449"/>
    <lineage>
        <taxon>Bacteria</taxon>
        <taxon>Pseudomonadati</taxon>
        <taxon>Nitrospirota</taxon>
        <taxon>Nitrospiria</taxon>
        <taxon>Nitrospirales</taxon>
        <taxon>Nitrospiraceae</taxon>
        <taxon>Leptospirillum</taxon>
    </lineage>
</organism>
<keyword evidence="7 9" id="KW-0406">Ion transport</keyword>
<keyword evidence="1 9" id="KW-0813">Transport</keyword>
<dbReference type="InterPro" id="IPR004623">
    <property type="entry name" value="KdpA"/>
</dbReference>
<dbReference type="EMBL" id="GG693884">
    <property type="protein sequence ID" value="EES51798.1"/>
    <property type="molecule type" value="Genomic_DNA"/>
</dbReference>
<feature type="transmembrane region" description="Helical" evidence="9">
    <location>
        <begin position="279"/>
        <end position="297"/>
    </location>
</feature>
<dbReference type="GO" id="GO:0030955">
    <property type="term" value="F:potassium ion binding"/>
    <property type="evidence" value="ECO:0007669"/>
    <property type="project" value="UniProtKB-UniRule"/>
</dbReference>
<feature type="transmembrane region" description="Helical" evidence="9">
    <location>
        <begin position="127"/>
        <end position="149"/>
    </location>
</feature>
<dbReference type="Pfam" id="PF03814">
    <property type="entry name" value="KdpA"/>
    <property type="match status" value="1"/>
</dbReference>
<evidence type="ECO:0000256" key="4">
    <source>
        <dbReference type="ARBA" id="ARBA00022692"/>
    </source>
</evidence>
<evidence type="ECO:0000313" key="10">
    <source>
        <dbReference type="EMBL" id="EES51798.1"/>
    </source>
</evidence>
<feature type="transmembrane region" description="Helical" evidence="9">
    <location>
        <begin position="421"/>
        <end position="440"/>
    </location>
</feature>
<keyword evidence="8 9" id="KW-0472">Membrane</keyword>
<keyword evidence="6 9" id="KW-1133">Transmembrane helix</keyword>
<accession>C6I018</accession>
<dbReference type="Proteomes" id="UP000009374">
    <property type="component" value="Unassembled WGS sequence"/>
</dbReference>
<keyword evidence="3 9" id="KW-0633">Potassium transport</keyword>
<dbReference type="PIRSF" id="PIRSF001294">
    <property type="entry name" value="K_ATPaseA"/>
    <property type="match status" value="1"/>
</dbReference>
<sequence length="566" mass="60495">MTAIDALQLALVLALLAGTAPLTGRYLAWIYQGADLRLERGIYRLLGVDPSREMGWREYASTLLATNAFFFLAGYLVLRFQDILPLNPRHLAPLSPEIAFNTAASFVTNTNWQAYAGEAALSNFSQMAAITFLMFVGANTGMAAMVAIVRGFARAGSATLGNFWSDFVRFFLRAFLPACFLLSLVHIYEGTPQTLRTLETVRTIDGGQQTLVLGPVASLETLKNVGTNGGGFYNANAAHPFENPTPLTNTLELWEMTLFTLSLPFFFGRMVGRPRTGRVLFGVVFVLYTAGLAGVYLSERSPHPLYAATIDQRATALQDGGNTEGKETRLGIAQTSLFTNTTIAATTGAVDAAMDSMNPGTLAVSLLHMLLNEEPGGKGVGFAGLLKESLLAVFLAGLMVGRTPEFLGKKIEAREIKLASLSLLVTPFLVLILTAASLLLPVGRASIDNPGPHGFMEVLYAFASGNANNGSAMGGLNAATPYYAIAIGLEMLFGRFLPLLPLLAMAGSLARKRQLPETSGTFRTDTPLFGVLLLGFMALVAALTFFPALILGPLLEHLSLAAGTLF</sequence>
<feature type="transmembrane region" description="Helical" evidence="9">
    <location>
        <begin position="528"/>
        <end position="550"/>
    </location>
</feature>
<comment type="similarity">
    <text evidence="9">Belongs to the KdpA family.</text>
</comment>
<comment type="subcellular location">
    <subcellularLocation>
        <location evidence="9">Cell membrane</location>
        <topology evidence="9">Multi-pass membrane protein</topology>
    </subcellularLocation>
</comment>
<feature type="transmembrane region" description="Helical" evidence="9">
    <location>
        <begin position="482"/>
        <end position="507"/>
    </location>
</feature>
<feature type="transmembrane region" description="Helical" evidence="9">
    <location>
        <begin position="379"/>
        <end position="400"/>
    </location>
</feature>
<comment type="caution">
    <text evidence="9">Lacks conserved residue(s) required for the propagation of feature annotation.</text>
</comment>
<reference evidence="10 11" key="1">
    <citation type="journal article" date="2009" name="Appl. Environ. Microbiol.">
        <title>Community genomic and proteomic analyses of chemoautotrophic iron-oxidizing "Leptospirillum rubarum" (Group II) and "Leptospirillum ferrodiazotrophum" (Group III) bacteria in acid mine drainage biofilms.</title>
        <authorList>
            <person name="Goltsman D.S."/>
            <person name="Denef V.J."/>
            <person name="Singer S.W."/>
            <person name="VerBerkmoes N.C."/>
            <person name="Lefsrud M."/>
            <person name="Mueller R.S."/>
            <person name="Dick G.J."/>
            <person name="Sun C.L."/>
            <person name="Wheeler K.E."/>
            <person name="Zemla A."/>
            <person name="Baker B.J."/>
            <person name="Hauser L."/>
            <person name="Land M."/>
            <person name="Shah M.B."/>
            <person name="Thelen M.P."/>
            <person name="Hettich R.L."/>
            <person name="Banfield J.F."/>
        </authorList>
    </citation>
    <scope>NUCLEOTIDE SEQUENCE [LARGE SCALE GENOMIC DNA]</scope>
</reference>
<dbReference type="AlphaFoldDB" id="C6I018"/>
<feature type="transmembrane region" description="Helical" evidence="9">
    <location>
        <begin position="59"/>
        <end position="78"/>
    </location>
</feature>
<keyword evidence="5 9" id="KW-0630">Potassium</keyword>
<dbReference type="NCBIfam" id="TIGR00680">
    <property type="entry name" value="kdpA"/>
    <property type="match status" value="1"/>
</dbReference>
<evidence type="ECO:0000256" key="1">
    <source>
        <dbReference type="ARBA" id="ARBA00022448"/>
    </source>
</evidence>
<proteinExistence type="inferred from homology"/>
<evidence type="ECO:0000313" key="11">
    <source>
        <dbReference type="Proteomes" id="UP000009374"/>
    </source>
</evidence>
<evidence type="ECO:0000256" key="9">
    <source>
        <dbReference type="HAMAP-Rule" id="MF_00275"/>
    </source>
</evidence>
<comment type="subunit">
    <text evidence="9">The system is composed of three essential subunits: KdpA, KdpB and KdpC.</text>
</comment>
<comment type="function">
    <text evidence="9">Part of the high-affinity ATP-driven potassium transport (or Kdp) system, which catalyzes the hydrolysis of ATP coupled with the electrogenic transport of potassium into the cytoplasm. This subunit binds the extracellular potassium ions and delivers the ions to the membrane domain of KdpB through an intramembrane tunnel.</text>
</comment>
<feature type="transmembrane region" description="Helical" evidence="9">
    <location>
        <begin position="170"/>
        <end position="188"/>
    </location>
</feature>
<evidence type="ECO:0000256" key="7">
    <source>
        <dbReference type="ARBA" id="ARBA00023065"/>
    </source>
</evidence>
<keyword evidence="4 9" id="KW-0812">Transmembrane</keyword>
<evidence type="ECO:0000256" key="8">
    <source>
        <dbReference type="ARBA" id="ARBA00023136"/>
    </source>
</evidence>
<dbReference type="GO" id="GO:0008556">
    <property type="term" value="F:P-type potassium transmembrane transporter activity"/>
    <property type="evidence" value="ECO:0007669"/>
    <property type="project" value="InterPro"/>
</dbReference>